<dbReference type="InterPro" id="IPR001054">
    <property type="entry name" value="A/G_cyclase"/>
</dbReference>
<dbReference type="GO" id="GO:0004016">
    <property type="term" value="F:adenylate cyclase activity"/>
    <property type="evidence" value="ECO:0007669"/>
    <property type="project" value="TreeGrafter"/>
</dbReference>
<keyword evidence="3 6" id="KW-0863">Zinc-finger</keyword>
<keyword evidence="1" id="KW-0479">Metal-binding</keyword>
<keyword evidence="7" id="KW-0175">Coiled coil</keyword>
<dbReference type="EMBL" id="CAKKTJ010000334">
    <property type="protein sequence ID" value="CAH0482473.1"/>
    <property type="molecule type" value="Genomic_DNA"/>
</dbReference>
<evidence type="ECO:0000256" key="6">
    <source>
        <dbReference type="PROSITE-ProRule" id="PRU00091"/>
    </source>
</evidence>
<evidence type="ECO:0000259" key="11">
    <source>
        <dbReference type="PROSITE" id="PS50178"/>
    </source>
</evidence>
<feature type="domain" description="PH" evidence="9">
    <location>
        <begin position="1783"/>
        <end position="1906"/>
    </location>
</feature>
<keyword evidence="4" id="KW-0862">Zinc</keyword>
<dbReference type="SUPFAM" id="SSF50729">
    <property type="entry name" value="PH domain-like"/>
    <property type="match status" value="1"/>
</dbReference>
<evidence type="ECO:0000256" key="8">
    <source>
        <dbReference type="SAM" id="MobiDB-lite"/>
    </source>
</evidence>
<feature type="coiled-coil region" evidence="7">
    <location>
        <begin position="1614"/>
        <end position="1641"/>
    </location>
</feature>
<comment type="caution">
    <text evidence="12">The sequence shown here is derived from an EMBL/GenBank/DDBJ whole genome shotgun (WGS) entry which is preliminary data.</text>
</comment>
<dbReference type="PANTHER" id="PTHR16305">
    <property type="entry name" value="TESTICULAR SOLUBLE ADENYLYL CYCLASE"/>
    <property type="match status" value="1"/>
</dbReference>
<evidence type="ECO:0000259" key="10">
    <source>
        <dbReference type="PROSITE" id="PS50125"/>
    </source>
</evidence>
<dbReference type="PROSITE" id="PS50125">
    <property type="entry name" value="GUANYLATE_CYCLASE_2"/>
    <property type="match status" value="2"/>
</dbReference>
<dbReference type="SUPFAM" id="SSF55073">
    <property type="entry name" value="Nucleotide cyclase"/>
    <property type="match status" value="2"/>
</dbReference>
<evidence type="ECO:0000259" key="9">
    <source>
        <dbReference type="PROSITE" id="PS50003"/>
    </source>
</evidence>
<evidence type="ECO:0000256" key="5">
    <source>
        <dbReference type="ARBA" id="ARBA00022840"/>
    </source>
</evidence>
<dbReference type="SMART" id="SM00044">
    <property type="entry name" value="CYCc"/>
    <property type="match status" value="1"/>
</dbReference>
<dbReference type="SMART" id="SM00233">
    <property type="entry name" value="PH"/>
    <property type="match status" value="1"/>
</dbReference>
<evidence type="ECO:0000313" key="13">
    <source>
        <dbReference type="Proteomes" id="UP001160483"/>
    </source>
</evidence>
<dbReference type="InterPro" id="IPR029787">
    <property type="entry name" value="Nucleotide_cyclase"/>
</dbReference>
<dbReference type="CDD" id="cd00821">
    <property type="entry name" value="PH"/>
    <property type="match status" value="1"/>
</dbReference>
<dbReference type="Gene3D" id="3.30.40.10">
    <property type="entry name" value="Zinc/RING finger domain, C3HC4 (zinc finger)"/>
    <property type="match status" value="1"/>
</dbReference>
<feature type="region of interest" description="Disordered" evidence="8">
    <location>
        <begin position="1072"/>
        <end position="1116"/>
    </location>
</feature>
<reference evidence="12" key="1">
    <citation type="submission" date="2021-11" db="EMBL/GenBank/DDBJ databases">
        <authorList>
            <person name="Islam A."/>
            <person name="Islam S."/>
            <person name="Flora M.S."/>
            <person name="Rahman M."/>
            <person name="Ziaur R.M."/>
            <person name="Epstein J.H."/>
            <person name="Hassan M."/>
            <person name="Klassen M."/>
            <person name="Woodard K."/>
            <person name="Webb A."/>
            <person name="Webby R.J."/>
            <person name="El Zowalaty M.E."/>
        </authorList>
    </citation>
    <scope>NUCLEOTIDE SEQUENCE</scope>
    <source>
        <strain evidence="12">Pbs3</strain>
    </source>
</reference>
<name>A0AAU9LNS1_9STRA</name>
<dbReference type="GO" id="GO:0035556">
    <property type="term" value="P:intracellular signal transduction"/>
    <property type="evidence" value="ECO:0007669"/>
    <property type="project" value="InterPro"/>
</dbReference>
<dbReference type="GO" id="GO:0008270">
    <property type="term" value="F:zinc ion binding"/>
    <property type="evidence" value="ECO:0007669"/>
    <property type="project" value="UniProtKB-KW"/>
</dbReference>
<dbReference type="SMART" id="SM00064">
    <property type="entry name" value="FYVE"/>
    <property type="match status" value="1"/>
</dbReference>
<dbReference type="InterPro" id="IPR011993">
    <property type="entry name" value="PH-like_dom_sf"/>
</dbReference>
<dbReference type="InterPro" id="IPR017455">
    <property type="entry name" value="Znf_FYVE-rel"/>
</dbReference>
<accession>A0AAU9LNS1</accession>
<dbReference type="CDD" id="cd07302">
    <property type="entry name" value="CHD"/>
    <property type="match status" value="2"/>
</dbReference>
<proteinExistence type="predicted"/>
<feature type="compositionally biased region" description="Basic and acidic residues" evidence="8">
    <location>
        <begin position="1158"/>
        <end position="1173"/>
    </location>
</feature>
<dbReference type="GO" id="GO:0009190">
    <property type="term" value="P:cyclic nucleotide biosynthetic process"/>
    <property type="evidence" value="ECO:0007669"/>
    <property type="project" value="InterPro"/>
</dbReference>
<dbReference type="GO" id="GO:0005524">
    <property type="term" value="F:ATP binding"/>
    <property type="evidence" value="ECO:0007669"/>
    <property type="project" value="UniProtKB-KW"/>
</dbReference>
<evidence type="ECO:0000256" key="4">
    <source>
        <dbReference type="ARBA" id="ARBA00022833"/>
    </source>
</evidence>
<feature type="domain" description="Guanylate cyclase" evidence="10">
    <location>
        <begin position="644"/>
        <end position="772"/>
    </location>
</feature>
<dbReference type="Pfam" id="PF00169">
    <property type="entry name" value="PH"/>
    <property type="match status" value="1"/>
</dbReference>
<evidence type="ECO:0000256" key="3">
    <source>
        <dbReference type="ARBA" id="ARBA00022771"/>
    </source>
</evidence>
<dbReference type="Gene3D" id="2.30.29.30">
    <property type="entry name" value="Pleckstrin-homology domain (PH domain)/Phosphotyrosine-binding domain (PTB)"/>
    <property type="match status" value="1"/>
</dbReference>
<keyword evidence="2" id="KW-0547">Nucleotide-binding</keyword>
<dbReference type="PROSITE" id="PS50178">
    <property type="entry name" value="ZF_FYVE"/>
    <property type="match status" value="1"/>
</dbReference>
<evidence type="ECO:0000256" key="1">
    <source>
        <dbReference type="ARBA" id="ARBA00022723"/>
    </source>
</evidence>
<dbReference type="GO" id="GO:0005737">
    <property type="term" value="C:cytoplasm"/>
    <property type="evidence" value="ECO:0007669"/>
    <property type="project" value="TreeGrafter"/>
</dbReference>
<dbReference type="PANTHER" id="PTHR16305:SF28">
    <property type="entry name" value="GUANYLATE CYCLASE DOMAIN-CONTAINING PROTEIN"/>
    <property type="match status" value="1"/>
</dbReference>
<dbReference type="InterPro" id="IPR000306">
    <property type="entry name" value="Znf_FYVE"/>
</dbReference>
<organism evidence="12 13">
    <name type="scientific">Peronospora belbahrii</name>
    <dbReference type="NCBI Taxonomy" id="622444"/>
    <lineage>
        <taxon>Eukaryota</taxon>
        <taxon>Sar</taxon>
        <taxon>Stramenopiles</taxon>
        <taxon>Oomycota</taxon>
        <taxon>Peronosporomycetes</taxon>
        <taxon>Peronosporales</taxon>
        <taxon>Peronosporaceae</taxon>
        <taxon>Peronospora</taxon>
    </lineage>
</organism>
<keyword evidence="5" id="KW-0067">ATP-binding</keyword>
<dbReference type="PROSITE" id="PS50003">
    <property type="entry name" value="PH_DOMAIN"/>
    <property type="match status" value="1"/>
</dbReference>
<feature type="domain" description="Guanylate cyclase" evidence="10">
    <location>
        <begin position="405"/>
        <end position="546"/>
    </location>
</feature>
<gene>
    <name evidence="12" type="ORF">PBS003_LOCUS9067</name>
</gene>
<evidence type="ECO:0008006" key="14">
    <source>
        <dbReference type="Google" id="ProtNLM"/>
    </source>
</evidence>
<evidence type="ECO:0000256" key="7">
    <source>
        <dbReference type="SAM" id="Coils"/>
    </source>
</evidence>
<feature type="domain" description="FYVE-type" evidence="11">
    <location>
        <begin position="1352"/>
        <end position="1431"/>
    </location>
</feature>
<dbReference type="InterPro" id="IPR013083">
    <property type="entry name" value="Znf_RING/FYVE/PHD"/>
</dbReference>
<feature type="compositionally biased region" description="Polar residues" evidence="8">
    <location>
        <begin position="1088"/>
        <end position="1103"/>
    </location>
</feature>
<evidence type="ECO:0000256" key="2">
    <source>
        <dbReference type="ARBA" id="ARBA00022741"/>
    </source>
</evidence>
<protein>
    <recommendedName>
        <fullName evidence="14">Adenylate cyclase</fullName>
    </recommendedName>
</protein>
<feature type="region of interest" description="Disordered" evidence="8">
    <location>
        <begin position="1158"/>
        <end position="1183"/>
    </location>
</feature>
<evidence type="ECO:0000313" key="12">
    <source>
        <dbReference type="EMBL" id="CAH0482473.1"/>
    </source>
</evidence>
<dbReference type="Proteomes" id="UP001160483">
    <property type="component" value="Unassembled WGS sequence"/>
</dbReference>
<dbReference type="Pfam" id="PF00211">
    <property type="entry name" value="Guanylate_cyc"/>
    <property type="match status" value="2"/>
</dbReference>
<sequence length="1936" mass="215286">MVTEAKLRTSCAHVGTALNQNDTDEYYNEMENMVFDPTLASCCEREEHEYKKAMKLKAVLTAHDPTSGAVRMRHQLFRPPLATTTSAKPQTSVAVSESMKSCMSISDSGSDDNFEDSDDEFSVESMLAVRRKQLEQQFQKAAQDAADGYGVVLDAEVSHFVQELRDEPDVPRVVLVLDSSATMEPALVRAMRIELAAVAQKFLGTKFYMAMIASGDDNVLRQLRLPSVSSLAAFRRGKLVSSIALDSKTLVTEIGTYWEARFLPWLVKCSVLTRERHIWHQNSRSNFSMKKIALDDEEMERHGFDCGVLGCRLRYGYEHEHVGASEQTKKEMAAWRQRDCTPQKAKIVIAQKKTSARERLSSGMLRKELDMRLTAYVPAVVRRHLEKQDLQHPLSMPTTHRTMVVSMFADVSGFTAMTESLAARGPVGAEDLAKHLNSYFEQLLRLVSSAGGDVFKFAGDAMLIFWSESKEDTMDSLLRRALQCALRIQSHLHEAELARGVVLSVKVGLGIGEATIAHLGGESDGATARIEYVAVGPALEQAFDSEHQAEAGDVICSSECWDNISAFFHGAPVRSRASGKNDHTNLFHKVTGVIMPVKICSFRPSFTRHDALLHERMKQYVSRAVWPYLDAHDEFWGSELRDLTVLFINLGFSEQDLAQMLGANELQRLQDAFASVQKCVYDYEGTINKFLVDDKGSTVIAAFGLPPVTHENDPIRGILASLAICAALGNIGLKASVGITTGTALCGVVGHQGNRREYTVLGDIVNLSARLMQRAKSEGGGVITDASTKIYTQDVLHFEKRPEIMVKGKNESIKIHRPYPRMSILLDHHLTTASQQSAAQVNAMRSTSKIVGRVARANALAVVRCAAPMPNLMENMHRVQVRDAQRRLSLRADRQRLSAEELVEGESFVEARTALMEKCLHLNSFSPGGAFVLEGDIGVGKTVLLRSALASPEAGDYQVLVGTACPFATKKPYAIWSELITRGALKLSGNTTTNGHLNTEPAPPLFPDISTTDSSRSAVQAPSRAAETERRKCVAHFVRQKICEGAAPNTTLIRYASSLNAILDTDFDAYPDTSDVNSETEEMKHNDNNCQEFSESYSNQSEDNATEENQRQNKEEMRASGYAFAERPDRTLNVKEEEIASWFLGLLEMDLVQKEDAKASLDHPAQDDAKDDQGIDENEQEPDWRPVDLDISGILLLCALYAMSRERATVFCLDSAMYMDEKSWVLVAIIAKYFTNCLIVVGTRPPSLAMGEHTESSSFRKQLRLLKRMKFSTCMSMDTFSSDEIEVLSQQILKVPSIPNNLLEILMSRSQGNPLFLHEIIAEMQEQQVIRVDEKKGARKCELHVQKPWGDKYKAQFCFACHASFLNPRKDKVKELEMDQGEETTKKIRQRCKCCGYIFCAECTPKACQAKLPGKCNEPVRHCRMCYNLASSRRPGGSTHGIGVSRGVTGEKRTRTKRRLRSIFQPGNDGDQVALSAASSKLSFGSGTETLTNRIALRPPRTVKSVLTTMLDQLTVSQRMLMKTASAIGPVFDREILRGACPIEAHLSRFAQDLEDLEQLSMIRRIDTFIGGVPTSSQSIGGAILTKSQTTAASSHLKVKFEFSHGFMCGVIREQMLRGQLDKLNTRIADLREQQQKKLRHKFFSKANESLFRPQRLAIPSSSMGEGWRALTPTVGMGNSRSPVFSDGGRRRLLVCRDSHLGNDFNGLHHGEITSDTAIVTSISSSESSMTEALQDSECEERFSSVCSLRNASSVSLCSSNSTLVAIPSLMRLKANRVIVKKYSSMFSHLKLKGLKNARQWKTRYAVLQNTRLLLQYEESDPIANTTGSASLQAGVWHGTSLSLESAKVSACDPEVATKLNCFQVEVSKWMKKGKIYKDQRRSFIIGVECEEEVENWVYMIRFAIESLERQPSIGAQNSTRTCVKLKRRIDATKLL</sequence>
<dbReference type="InterPro" id="IPR001849">
    <property type="entry name" value="PH_domain"/>
</dbReference>
<dbReference type="Gene3D" id="3.30.70.1230">
    <property type="entry name" value="Nucleotide cyclase"/>
    <property type="match status" value="2"/>
</dbReference>